<evidence type="ECO:0000313" key="1">
    <source>
        <dbReference type="EMBL" id="UYF43727.1"/>
    </source>
</evidence>
<name>A0AA46NF49_9BACT</name>
<dbReference type="EMBL" id="CP099556">
    <property type="protein sequence ID" value="UYF43727.1"/>
    <property type="molecule type" value="Genomic_DNA"/>
</dbReference>
<gene>
    <name evidence="1" type="ORF">NGX11_01970</name>
</gene>
<reference evidence="1" key="1">
    <citation type="journal article" date="2022" name="Front. Microbiol.">
        <title>Species classification and novel plasmid identifications in Arcobacter cryaerophilus and Arcobacter cryaerophilus-like organisms.</title>
        <authorList>
            <person name="Zhou G."/>
            <person name="Wang M."/>
            <person name="Wang H."/>
            <person name="Chen X."/>
            <person name="Gu Y."/>
            <person name="Shao Z."/>
            <person name="Zhang J."/>
            <person name="Zhang M."/>
        </authorList>
    </citation>
    <scope>NUCLEOTIDE SEQUENCE</scope>
    <source>
        <strain evidence="1">ICDCAC48</strain>
    </source>
</reference>
<protein>
    <submittedName>
        <fullName evidence="1">GNAT family N-acetyltransferase</fullName>
    </submittedName>
</protein>
<dbReference type="AlphaFoldDB" id="A0AA46NF49"/>
<dbReference type="Proteomes" id="UP001164100">
    <property type="component" value="Chromosome"/>
</dbReference>
<evidence type="ECO:0000313" key="2">
    <source>
        <dbReference type="Proteomes" id="UP001164100"/>
    </source>
</evidence>
<organism evidence="1 2">
    <name type="scientific">Aliarcobacter cryaerophilus</name>
    <dbReference type="NCBI Taxonomy" id="28198"/>
    <lineage>
        <taxon>Bacteria</taxon>
        <taxon>Pseudomonadati</taxon>
        <taxon>Campylobacterota</taxon>
        <taxon>Epsilonproteobacteria</taxon>
        <taxon>Campylobacterales</taxon>
        <taxon>Arcobacteraceae</taxon>
        <taxon>Aliarcobacter</taxon>
    </lineage>
</organism>
<accession>A0AA46NF49</accession>
<sequence length="36" mass="4365">MKNKNANKTQRLKIRTLQDSDLNDFFDIYKDEETCK</sequence>
<proteinExistence type="predicted"/>
<dbReference type="RefSeq" id="WP_228154920.1">
    <property type="nucleotide sequence ID" value="NZ_CP099556.1"/>
</dbReference>